<name>A0ABZ1N3B2_9NOCA</name>
<dbReference type="InterPro" id="IPR032466">
    <property type="entry name" value="Metal_Hydrolase"/>
</dbReference>
<dbReference type="PANTHER" id="PTHR21240:SF28">
    <property type="entry name" value="ISO-OROTATE DECARBOXYLASE (EUROFUNG)"/>
    <property type="match status" value="1"/>
</dbReference>
<dbReference type="RefSeq" id="WP_405146703.1">
    <property type="nucleotide sequence ID" value="NZ_CP109527.1"/>
</dbReference>
<gene>
    <name evidence="3" type="ORF">OG308_24075</name>
</gene>
<evidence type="ECO:0000313" key="4">
    <source>
        <dbReference type="Proteomes" id="UP001621418"/>
    </source>
</evidence>
<accession>A0ABZ1N3B2</accession>
<dbReference type="SUPFAM" id="SSF51556">
    <property type="entry name" value="Metallo-dependent hydrolases"/>
    <property type="match status" value="1"/>
</dbReference>
<dbReference type="Proteomes" id="UP001621418">
    <property type="component" value="Chromosome"/>
</dbReference>
<proteinExistence type="predicted"/>
<reference evidence="3 4" key="1">
    <citation type="submission" date="2022-10" db="EMBL/GenBank/DDBJ databases">
        <title>The complete genomes of actinobacterial strains from the NBC collection.</title>
        <authorList>
            <person name="Joergensen T.S."/>
            <person name="Alvarez Arevalo M."/>
            <person name="Sterndorff E.B."/>
            <person name="Faurdal D."/>
            <person name="Vuksanovic O."/>
            <person name="Mourched A.-S."/>
            <person name="Charusanti P."/>
            <person name="Shaw S."/>
            <person name="Blin K."/>
            <person name="Weber T."/>
        </authorList>
    </citation>
    <scope>NUCLEOTIDE SEQUENCE [LARGE SCALE GENOMIC DNA]</scope>
    <source>
        <strain evidence="3 4">NBC_01413</strain>
    </source>
</reference>
<sequence>MTVLDNRTALGKPVVTNGIIDVDIHPSPPPGALNAYLSSRWRKHLADYGTRTYAGRTGAGEYPPLYAASMRADAWPEEGFPGSDLGLIQKQVLDAFDVQLGVLQALGVPMQLLNQDFAAAMCRATTDWQLEHLVYPEPRLRAAMPIPFESPDLAVAEIHRIGGDPGVAAVLMLSKSLRPFGNRHYWPIYQAAVDHGLPIQVHLSQGGGHANTGSGWTSYHVEYHTGHTQSFQSQLCSLIFEGTFDRFPDLKIVFVEGNVAHFAPLMQRMDYHWETLRSEVPDLQRKPSEYIADHIWASTQPIDEPDNPEHLVQMIEEFGTGNVLFASDYPHFDFDSAAAAFPRRFPTDLLAKIMRGNGQRVFGLEDVLA</sequence>
<dbReference type="PANTHER" id="PTHR21240">
    <property type="entry name" value="2-AMINO-3-CARBOXYLMUCONATE-6-SEMIALDEHYDE DECARBOXYLASE"/>
    <property type="match status" value="1"/>
</dbReference>
<evidence type="ECO:0000259" key="2">
    <source>
        <dbReference type="Pfam" id="PF04909"/>
    </source>
</evidence>
<dbReference type="EMBL" id="CP109527">
    <property type="protein sequence ID" value="WTY34380.1"/>
    <property type="molecule type" value="Genomic_DNA"/>
</dbReference>
<dbReference type="InterPro" id="IPR032465">
    <property type="entry name" value="ACMSD"/>
</dbReference>
<dbReference type="Pfam" id="PF04909">
    <property type="entry name" value="Amidohydro_2"/>
    <property type="match status" value="1"/>
</dbReference>
<dbReference type="Gene3D" id="3.20.20.140">
    <property type="entry name" value="Metal-dependent hydrolases"/>
    <property type="match status" value="1"/>
</dbReference>
<evidence type="ECO:0000256" key="1">
    <source>
        <dbReference type="ARBA" id="ARBA00023239"/>
    </source>
</evidence>
<feature type="domain" description="Amidohydrolase-related" evidence="2">
    <location>
        <begin position="20"/>
        <end position="364"/>
    </location>
</feature>
<keyword evidence="4" id="KW-1185">Reference proteome</keyword>
<dbReference type="InterPro" id="IPR006680">
    <property type="entry name" value="Amidohydro-rel"/>
</dbReference>
<organism evidence="3 4">
    <name type="scientific">Nocardia salmonicida</name>
    <dbReference type="NCBI Taxonomy" id="53431"/>
    <lineage>
        <taxon>Bacteria</taxon>
        <taxon>Bacillati</taxon>
        <taxon>Actinomycetota</taxon>
        <taxon>Actinomycetes</taxon>
        <taxon>Mycobacteriales</taxon>
        <taxon>Nocardiaceae</taxon>
        <taxon>Nocardia</taxon>
    </lineage>
</organism>
<keyword evidence="1" id="KW-0456">Lyase</keyword>
<protein>
    <submittedName>
        <fullName evidence="3">Amidohydrolase</fullName>
    </submittedName>
</protein>
<evidence type="ECO:0000313" key="3">
    <source>
        <dbReference type="EMBL" id="WTY34380.1"/>
    </source>
</evidence>